<dbReference type="EMBL" id="LDAU01000056">
    <property type="protein sequence ID" value="KRX08976.1"/>
    <property type="molecule type" value="Genomic_DNA"/>
</dbReference>
<reference evidence="2 3" key="1">
    <citation type="journal article" date="2015" name="Sci. Rep.">
        <title>Genome of the facultative scuticociliatosis pathogen Pseudocohnilembus persalinus provides insight into its virulence through horizontal gene transfer.</title>
        <authorList>
            <person name="Xiong J."/>
            <person name="Wang G."/>
            <person name="Cheng J."/>
            <person name="Tian M."/>
            <person name="Pan X."/>
            <person name="Warren A."/>
            <person name="Jiang C."/>
            <person name="Yuan D."/>
            <person name="Miao W."/>
        </authorList>
    </citation>
    <scope>NUCLEOTIDE SEQUENCE [LARGE SCALE GENOMIC DNA]</scope>
    <source>
        <strain evidence="2">36N120E</strain>
    </source>
</reference>
<dbReference type="AlphaFoldDB" id="A0A0V0R3P6"/>
<name>A0A0V0R3P6_PSEPJ</name>
<sequence>MQSKKERNRNEIEEEEDNQPPDKQKPLEQQIGDGLNFDDIDHQMVQSTNDIDKQQLTILINDQYPSYKTLQNDVEVFVQKKTVSGGKQEKFILFQKLLEYLETKRKIVLKDCLISYFDTLSDLYVFMGKYPLQDDSTIPHEVVVGQSIEIKLRRLKSKLEDKLIEEQKQKDKDDNNEITKQKANENDNPKNRVKERKIGEVVEKVALWRRFYTGFFEEDNKFVSYQLEEAAKKVGISKKTLDDYLLQIRCGKKYGFDFNSKKNERIGTLRSFVKKEKEREKNKNNNK</sequence>
<proteinExistence type="predicted"/>
<gene>
    <name evidence="2" type="ORF">PPERSA_08179</name>
</gene>
<evidence type="ECO:0000256" key="1">
    <source>
        <dbReference type="SAM" id="MobiDB-lite"/>
    </source>
</evidence>
<evidence type="ECO:0000313" key="3">
    <source>
        <dbReference type="Proteomes" id="UP000054937"/>
    </source>
</evidence>
<dbReference type="Proteomes" id="UP000054937">
    <property type="component" value="Unassembled WGS sequence"/>
</dbReference>
<feature type="compositionally biased region" description="Basic and acidic residues" evidence="1">
    <location>
        <begin position="1"/>
        <end position="11"/>
    </location>
</feature>
<accession>A0A0V0R3P6</accession>
<keyword evidence="3" id="KW-1185">Reference proteome</keyword>
<evidence type="ECO:0000313" key="2">
    <source>
        <dbReference type="EMBL" id="KRX08976.1"/>
    </source>
</evidence>
<dbReference type="InParanoid" id="A0A0V0R3P6"/>
<feature type="region of interest" description="Disordered" evidence="1">
    <location>
        <begin position="1"/>
        <end position="32"/>
    </location>
</feature>
<dbReference type="OrthoDB" id="312557at2759"/>
<comment type="caution">
    <text evidence="2">The sequence shown here is derived from an EMBL/GenBank/DDBJ whole genome shotgun (WGS) entry which is preliminary data.</text>
</comment>
<feature type="region of interest" description="Disordered" evidence="1">
    <location>
        <begin position="166"/>
        <end position="192"/>
    </location>
</feature>
<organism evidence="2 3">
    <name type="scientific">Pseudocohnilembus persalinus</name>
    <name type="common">Ciliate</name>
    <dbReference type="NCBI Taxonomy" id="266149"/>
    <lineage>
        <taxon>Eukaryota</taxon>
        <taxon>Sar</taxon>
        <taxon>Alveolata</taxon>
        <taxon>Ciliophora</taxon>
        <taxon>Intramacronucleata</taxon>
        <taxon>Oligohymenophorea</taxon>
        <taxon>Scuticociliatia</taxon>
        <taxon>Philasterida</taxon>
        <taxon>Pseudocohnilembidae</taxon>
        <taxon>Pseudocohnilembus</taxon>
    </lineage>
</organism>
<protein>
    <submittedName>
        <fullName evidence="2">Uncharacterized protein</fullName>
    </submittedName>
</protein>